<comment type="catalytic activity">
    <reaction evidence="12">
        <text>ADP(in) + ATP(out) = ADP(out) + ATP(in)</text>
        <dbReference type="Rhea" id="RHEA:34999"/>
        <dbReference type="ChEBI" id="CHEBI:30616"/>
        <dbReference type="ChEBI" id="CHEBI:456216"/>
    </reaction>
    <physiologicalReaction direction="left-to-right" evidence="12">
        <dbReference type="Rhea" id="RHEA:35000"/>
    </physiologicalReaction>
</comment>
<dbReference type="GO" id="GO:1901029">
    <property type="term" value="P:negative regulation of mitochondrial outer membrane permeabilization involved in apoptotic signaling pathway"/>
    <property type="evidence" value="ECO:0007669"/>
    <property type="project" value="TreeGrafter"/>
</dbReference>
<dbReference type="Proteomes" id="UP000504631">
    <property type="component" value="Unplaced"/>
</dbReference>
<evidence type="ECO:0000313" key="18">
    <source>
        <dbReference type="RefSeq" id="XP_033344897.1"/>
    </source>
</evidence>
<keyword evidence="8" id="KW-0999">Mitochondrion inner membrane</keyword>
<evidence type="ECO:0000256" key="3">
    <source>
        <dbReference type="ARBA" id="ARBA00011245"/>
    </source>
</evidence>
<evidence type="ECO:0000256" key="11">
    <source>
        <dbReference type="ARBA" id="ARBA00023136"/>
    </source>
</evidence>
<keyword evidence="17" id="KW-1185">Reference proteome</keyword>
<comment type="function">
    <text evidence="13">ADP:ATP antiporter that mediates import of ADP into the mitochondrial matrix for ATP synthesis, and export of ATP out to fuel the cell. Cycles between the cytoplasmic-open state (c-state) and the matrix-open state (m-state): operates by the alternating access mechanism with a single substrate-binding site intermittently exposed to either the cytosolic (c-state) or matrix (m-state) side of the inner mitochondrial membrane.</text>
</comment>
<evidence type="ECO:0000256" key="6">
    <source>
        <dbReference type="ARBA" id="ARBA00022692"/>
    </source>
</evidence>
<dbReference type="GO" id="GO:0140021">
    <property type="term" value="P:mitochondrial ADP transmembrane transport"/>
    <property type="evidence" value="ECO:0007669"/>
    <property type="project" value="InterPro"/>
</dbReference>
<gene>
    <name evidence="18" type="primary">LOC117230994</name>
</gene>
<dbReference type="InterPro" id="IPR023395">
    <property type="entry name" value="MCP_dom_sf"/>
</dbReference>
<feature type="transmembrane region" description="Helical" evidence="16">
    <location>
        <begin position="26"/>
        <end position="47"/>
    </location>
</feature>
<dbReference type="Pfam" id="PF00153">
    <property type="entry name" value="Mito_carr"/>
    <property type="match status" value="1"/>
</dbReference>
<evidence type="ECO:0000256" key="5">
    <source>
        <dbReference type="ARBA" id="ARBA00022449"/>
    </source>
</evidence>
<evidence type="ECO:0000256" key="7">
    <source>
        <dbReference type="ARBA" id="ARBA00022737"/>
    </source>
</evidence>
<accession>A0A6J3JVP1</accession>
<dbReference type="PRINTS" id="PR00927">
    <property type="entry name" value="ADPTRNSLCASE"/>
</dbReference>
<organism evidence="17 18">
    <name type="scientific">Bombus vosnesenskii</name>
    <dbReference type="NCBI Taxonomy" id="207650"/>
    <lineage>
        <taxon>Eukaryota</taxon>
        <taxon>Metazoa</taxon>
        <taxon>Ecdysozoa</taxon>
        <taxon>Arthropoda</taxon>
        <taxon>Hexapoda</taxon>
        <taxon>Insecta</taxon>
        <taxon>Pterygota</taxon>
        <taxon>Neoptera</taxon>
        <taxon>Endopterygota</taxon>
        <taxon>Hymenoptera</taxon>
        <taxon>Apocrita</taxon>
        <taxon>Aculeata</taxon>
        <taxon>Apoidea</taxon>
        <taxon>Anthophila</taxon>
        <taxon>Apidae</taxon>
        <taxon>Bombus</taxon>
        <taxon>Pyrobombus</taxon>
    </lineage>
</organism>
<dbReference type="PANTHER" id="PTHR45635">
    <property type="entry name" value="ADP,ATP CARRIER PROTEIN 1-RELATED-RELATED"/>
    <property type="match status" value="1"/>
</dbReference>
<dbReference type="Gene3D" id="1.50.40.10">
    <property type="entry name" value="Mitochondrial carrier domain"/>
    <property type="match status" value="1"/>
</dbReference>
<dbReference type="InterPro" id="IPR018108">
    <property type="entry name" value="MCP_transmembrane"/>
</dbReference>
<dbReference type="InterPro" id="IPR002113">
    <property type="entry name" value="ADT_euk_type"/>
</dbReference>
<dbReference type="RefSeq" id="XP_033344897.1">
    <property type="nucleotide sequence ID" value="XM_033489006.1"/>
</dbReference>
<comment type="caution">
    <text evidence="16">Lacks conserved residue(s) required for the propagation of feature annotation.</text>
</comment>
<comment type="function">
    <text evidence="16">Catalyzes the exchange of ADP and ATP across the membrane.</text>
</comment>
<dbReference type="InterPro" id="IPR002067">
    <property type="entry name" value="MCP"/>
</dbReference>
<evidence type="ECO:0000256" key="2">
    <source>
        <dbReference type="ARBA" id="ARBA00006375"/>
    </source>
</evidence>
<evidence type="ECO:0000313" key="17">
    <source>
        <dbReference type="Proteomes" id="UP000504631"/>
    </source>
</evidence>
<keyword evidence="5" id="KW-0050">Antiport</keyword>
<reference evidence="18" key="1">
    <citation type="submission" date="2025-08" db="UniProtKB">
        <authorList>
            <consortium name="RefSeq"/>
        </authorList>
    </citation>
    <scope>IDENTIFICATION</scope>
    <source>
        <tissue evidence="18">Muscle</tissue>
    </source>
</reference>
<evidence type="ECO:0000256" key="4">
    <source>
        <dbReference type="ARBA" id="ARBA00022448"/>
    </source>
</evidence>
<dbReference type="GO" id="GO:0005471">
    <property type="term" value="F:ATP:ADP antiporter activity"/>
    <property type="evidence" value="ECO:0007669"/>
    <property type="project" value="UniProtKB-UniRule"/>
</dbReference>
<dbReference type="PRINTS" id="PR00926">
    <property type="entry name" value="MITOCARRIER"/>
</dbReference>
<feature type="repeat" description="Solcar" evidence="14">
    <location>
        <begin position="31"/>
        <end position="125"/>
    </location>
</feature>
<dbReference type="SUPFAM" id="SSF103506">
    <property type="entry name" value="Mitochondrial carrier"/>
    <property type="match status" value="1"/>
</dbReference>
<keyword evidence="7" id="KW-0677">Repeat</keyword>
<name>A0A6J3JVP1_9HYME</name>
<keyword evidence="6 14" id="KW-0812">Transmembrane</keyword>
<dbReference type="GeneID" id="117230994"/>
<evidence type="ECO:0000256" key="9">
    <source>
        <dbReference type="ARBA" id="ARBA00022989"/>
    </source>
</evidence>
<evidence type="ECO:0000256" key="8">
    <source>
        <dbReference type="ARBA" id="ARBA00022792"/>
    </source>
</evidence>
<sequence>MANQAKCATQSDSIDVKLLNVLDTRLLGGAVDFGSSFIISGILAIIFRTMIAPVERVKLILQTQASSHQIGHAKRSAYSGVLNALIRIPKEQGFLSLWRGNVLNICRYFPAQAINFSFYNIYYGMFQKVCPIDY</sequence>
<evidence type="ECO:0000256" key="14">
    <source>
        <dbReference type="PROSITE-ProRule" id="PRU00282"/>
    </source>
</evidence>
<dbReference type="AlphaFoldDB" id="A0A6J3JVP1"/>
<dbReference type="GO" id="GO:1990544">
    <property type="term" value="P:mitochondrial ATP transmembrane transport"/>
    <property type="evidence" value="ECO:0007669"/>
    <property type="project" value="InterPro"/>
</dbReference>
<evidence type="ECO:0000256" key="16">
    <source>
        <dbReference type="RuleBase" id="RU368008"/>
    </source>
</evidence>
<evidence type="ECO:0000256" key="1">
    <source>
        <dbReference type="ARBA" id="ARBA00004448"/>
    </source>
</evidence>
<keyword evidence="4 15" id="KW-0813">Transport</keyword>
<dbReference type="KEGG" id="bvk:117230994"/>
<dbReference type="PROSITE" id="PS50920">
    <property type="entry name" value="SOLCAR"/>
    <property type="match status" value="1"/>
</dbReference>
<evidence type="ECO:0000256" key="13">
    <source>
        <dbReference type="ARBA" id="ARBA00045250"/>
    </source>
</evidence>
<keyword evidence="11 14" id="KW-0472">Membrane</keyword>
<dbReference type="PANTHER" id="PTHR45635:SF14">
    <property type="entry name" value="ADP_ATP TRANSLOCASE"/>
    <property type="match status" value="1"/>
</dbReference>
<protein>
    <recommendedName>
        <fullName evidence="16">ADP/ATP translocase</fullName>
    </recommendedName>
    <alternativeName>
        <fullName evidence="16">ADP,ATP carrier protein</fullName>
    </alternativeName>
</protein>
<keyword evidence="9 16" id="KW-1133">Transmembrane helix</keyword>
<evidence type="ECO:0000256" key="15">
    <source>
        <dbReference type="RuleBase" id="RU000488"/>
    </source>
</evidence>
<comment type="subunit">
    <text evidence="3 16">Monomer.</text>
</comment>
<comment type="subcellular location">
    <subcellularLocation>
        <location evidence="16">Membrane</location>
        <topology evidence="16">Multi-pass membrane protein</topology>
    </subcellularLocation>
    <subcellularLocation>
        <location evidence="1">Mitochondrion inner membrane</location>
        <topology evidence="1">Multi-pass membrane protein</topology>
    </subcellularLocation>
</comment>
<comment type="similarity">
    <text evidence="2 15">Belongs to the mitochondrial carrier (TC 2.A.29) family.</text>
</comment>
<dbReference type="GO" id="GO:0005743">
    <property type="term" value="C:mitochondrial inner membrane"/>
    <property type="evidence" value="ECO:0007669"/>
    <property type="project" value="UniProtKB-SubCell"/>
</dbReference>
<evidence type="ECO:0000256" key="10">
    <source>
        <dbReference type="ARBA" id="ARBA00023128"/>
    </source>
</evidence>
<keyword evidence="10" id="KW-0496">Mitochondrion</keyword>
<proteinExistence type="inferred from homology"/>
<evidence type="ECO:0000256" key="12">
    <source>
        <dbReference type="ARBA" id="ARBA00024143"/>
    </source>
</evidence>